<evidence type="ECO:0000313" key="2">
    <source>
        <dbReference type="Proteomes" id="UP000234681"/>
    </source>
</evidence>
<name>A6HV49_RAT</name>
<proteinExistence type="predicted"/>
<sequence>MPFENSLHLGLDVILTTTTRDQMILSAPYANEVIVTSQPVSSDRGVPPEACTVAEGTRWKQRGYL</sequence>
<reference evidence="2" key="1">
    <citation type="submission" date="2005-09" db="EMBL/GenBank/DDBJ databases">
        <authorList>
            <person name="Mural R.J."/>
            <person name="Li P.W."/>
            <person name="Adams M.D."/>
            <person name="Amanatides P.G."/>
            <person name="Baden-Tillson H."/>
            <person name="Barnstead M."/>
            <person name="Chin S.H."/>
            <person name="Dew I."/>
            <person name="Evans C.A."/>
            <person name="Ferriera S."/>
            <person name="Flanigan M."/>
            <person name="Fosler C."/>
            <person name="Glodek A."/>
            <person name="Gu Z."/>
            <person name="Holt R.A."/>
            <person name="Jennings D."/>
            <person name="Kraft C.L."/>
            <person name="Lu F."/>
            <person name="Nguyen T."/>
            <person name="Nusskern D.R."/>
            <person name="Pfannkoch C.M."/>
            <person name="Sitter C."/>
            <person name="Sutton G.G."/>
            <person name="Venter J.C."/>
            <person name="Wang Z."/>
            <person name="Woodage T."/>
            <person name="Zheng X.H."/>
            <person name="Zhong F."/>
        </authorList>
    </citation>
    <scope>NUCLEOTIDE SEQUENCE [LARGE SCALE GENOMIC DNA]</scope>
    <source>
        <strain>BN</strain>
        <strain evidence="2">Sprague-Dawley</strain>
    </source>
</reference>
<evidence type="ECO:0000313" key="1">
    <source>
        <dbReference type="EMBL" id="EDL81985.1"/>
    </source>
</evidence>
<dbReference type="AlphaFoldDB" id="A6HV49"/>
<protein>
    <submittedName>
        <fullName evidence="1">RCG28540</fullName>
    </submittedName>
</protein>
<organism evidence="1 2">
    <name type="scientific">Rattus norvegicus</name>
    <name type="common">Rat</name>
    <dbReference type="NCBI Taxonomy" id="10116"/>
    <lineage>
        <taxon>Eukaryota</taxon>
        <taxon>Metazoa</taxon>
        <taxon>Chordata</taxon>
        <taxon>Craniata</taxon>
        <taxon>Vertebrata</taxon>
        <taxon>Euteleostomi</taxon>
        <taxon>Mammalia</taxon>
        <taxon>Eutheria</taxon>
        <taxon>Euarchontoglires</taxon>
        <taxon>Glires</taxon>
        <taxon>Rodentia</taxon>
        <taxon>Myomorpha</taxon>
        <taxon>Muroidea</taxon>
        <taxon>Muridae</taxon>
        <taxon>Murinae</taxon>
        <taxon>Rattus</taxon>
    </lineage>
</organism>
<gene>
    <name evidence="1" type="ORF">rCG_28540</name>
</gene>
<dbReference type="EMBL" id="CH473952">
    <property type="protein sequence ID" value="EDL81985.1"/>
    <property type="molecule type" value="Genomic_DNA"/>
</dbReference>
<accession>A6HV49</accession>
<dbReference type="Proteomes" id="UP000234681">
    <property type="component" value="Chromosome 2"/>
</dbReference>